<dbReference type="PATRIC" id="fig|104102.7.peg.3170"/>
<evidence type="ECO:0000313" key="2">
    <source>
        <dbReference type="EMBL" id="KGB21056.1"/>
    </source>
</evidence>
<name>A0A094ZEK1_9PROT</name>
<feature type="transmembrane region" description="Helical" evidence="1">
    <location>
        <begin position="20"/>
        <end position="41"/>
    </location>
</feature>
<proteinExistence type="predicted"/>
<dbReference type="AlphaFoldDB" id="A0A094ZEK1"/>
<keyword evidence="1" id="KW-0472">Membrane</keyword>
<accession>A0A094ZEK1</accession>
<keyword evidence="1" id="KW-0812">Transmembrane</keyword>
<keyword evidence="1" id="KW-1133">Transmembrane helix</keyword>
<keyword evidence="3" id="KW-1185">Reference proteome</keyword>
<sequence length="47" mass="5249">MFSYSILCNWTFLTQNLCLFLSIFLFLGSTLMIVFSLIGAAGSSFTE</sequence>
<reference evidence="2 3" key="1">
    <citation type="submission" date="2014-06" db="EMBL/GenBank/DDBJ databases">
        <title>Functional and comparative genomic analyses of the Drosophila gut microbiota identify candidate symbiosis factors.</title>
        <authorList>
            <person name="Newell P.D."/>
            <person name="Chaston J.M."/>
            <person name="Douglas A.E."/>
        </authorList>
    </citation>
    <scope>NUCLEOTIDE SEQUENCE [LARGE SCALE GENOMIC DNA]</scope>
    <source>
        <strain evidence="2 3">DmCS_006</strain>
    </source>
</reference>
<protein>
    <submittedName>
        <fullName evidence="2">Uncharacterized protein</fullName>
    </submittedName>
</protein>
<evidence type="ECO:0000256" key="1">
    <source>
        <dbReference type="SAM" id="Phobius"/>
    </source>
</evidence>
<dbReference type="Proteomes" id="UP000029448">
    <property type="component" value="Unassembled WGS sequence"/>
</dbReference>
<organism evidence="2 3">
    <name type="scientific">Acetobacter tropicalis</name>
    <dbReference type="NCBI Taxonomy" id="104102"/>
    <lineage>
        <taxon>Bacteria</taxon>
        <taxon>Pseudomonadati</taxon>
        <taxon>Pseudomonadota</taxon>
        <taxon>Alphaproteobacteria</taxon>
        <taxon>Acetobacterales</taxon>
        <taxon>Acetobacteraceae</taxon>
        <taxon>Acetobacter</taxon>
    </lineage>
</organism>
<evidence type="ECO:0000313" key="3">
    <source>
        <dbReference type="Proteomes" id="UP000029448"/>
    </source>
</evidence>
<comment type="caution">
    <text evidence="2">The sequence shown here is derived from an EMBL/GenBank/DDBJ whole genome shotgun (WGS) entry which is preliminary data.</text>
</comment>
<dbReference type="EMBL" id="JOKM01000104">
    <property type="protein sequence ID" value="KGB21056.1"/>
    <property type="molecule type" value="Genomic_DNA"/>
</dbReference>
<gene>
    <name evidence="2" type="ORF">AtDm6_3216</name>
</gene>